<evidence type="ECO:0000259" key="13">
    <source>
        <dbReference type="PROSITE" id="PS50805"/>
    </source>
</evidence>
<dbReference type="GO" id="GO:0008270">
    <property type="term" value="F:zinc ion binding"/>
    <property type="evidence" value="ECO:0007669"/>
    <property type="project" value="UniProtKB-KW"/>
</dbReference>
<evidence type="ECO:0000256" key="1">
    <source>
        <dbReference type="ARBA" id="ARBA00004123"/>
    </source>
</evidence>
<dbReference type="InterPro" id="IPR036236">
    <property type="entry name" value="Znf_C2H2_sf"/>
</dbReference>
<evidence type="ECO:0000256" key="6">
    <source>
        <dbReference type="ARBA" id="ARBA00022833"/>
    </source>
</evidence>
<evidence type="ECO:0000256" key="2">
    <source>
        <dbReference type="ARBA" id="ARBA00006991"/>
    </source>
</evidence>
<evidence type="ECO:0000256" key="10">
    <source>
        <dbReference type="PROSITE-ProRule" id="PRU00042"/>
    </source>
</evidence>
<comment type="subcellular location">
    <subcellularLocation>
        <location evidence="1">Nucleus</location>
    </subcellularLocation>
</comment>
<dbReference type="PROSITE" id="PS50805">
    <property type="entry name" value="KRAB"/>
    <property type="match status" value="1"/>
</dbReference>
<evidence type="ECO:0000256" key="8">
    <source>
        <dbReference type="ARBA" id="ARBA00023163"/>
    </source>
</evidence>
<dbReference type="InterPro" id="IPR013087">
    <property type="entry name" value="Znf_C2H2_type"/>
</dbReference>
<dbReference type="AlphaFoldDB" id="A0A9F5IUS3"/>
<evidence type="ECO:0000259" key="12">
    <source>
        <dbReference type="PROSITE" id="PS50157"/>
    </source>
</evidence>
<feature type="domain" description="KRAB" evidence="13">
    <location>
        <begin position="37"/>
        <end position="111"/>
    </location>
</feature>
<dbReference type="GO" id="GO:0000977">
    <property type="term" value="F:RNA polymerase II transcription regulatory region sequence-specific DNA binding"/>
    <property type="evidence" value="ECO:0007669"/>
    <property type="project" value="TreeGrafter"/>
</dbReference>
<dbReference type="InterPro" id="IPR001909">
    <property type="entry name" value="KRAB"/>
</dbReference>
<dbReference type="Gene3D" id="6.10.140.140">
    <property type="match status" value="1"/>
</dbReference>
<evidence type="ECO:0000313" key="14">
    <source>
        <dbReference type="Proteomes" id="UP000695026"/>
    </source>
</evidence>
<sequence>MPASFLDPAELLQTDLEPRCFCSNRGMIARLLTQGLLTFEEVAVSFTEEEWMLLDPGQRALYREVMAENYGIVASLVQELQPGINAEDQEAGATRKPEWKMKREGKSHPVFQLPTERGLKAGATWQNVEQSPAAGPKQECRCSLRTAASAPSGWAFSPPSREFSVREFQKFGKAGAGGEDALQTWINFGGETAPSFSNPVKVKEELVSEEESVCVEAQGRLEEKIRRPLADINCSTPMQESLGRVKVQHWMETPQEGTGNSALESEDGFWLERPKELNPHGILLERALGELIQGPNVEEGLEIKQETDSLPESKSDLALFCEEVSTNEPARTLQGRDVSFELSRNLQPRANCSENLKAPIEVERIYKCSYCGKCFGESLDLVTHERAHIGEKIYRCPHCEKRFSHRIDLLTHKRNHQGEKPHQCELDCAKCHRQRTFPRTPHRAPSGEQACQCPVCGERFSWKSNLIRHRRIHTGEKPYRCAECGKSYTRKTALDRHKRIHVGEKPCEISAPSMGQASVLVLLV</sequence>
<gene>
    <name evidence="15" type="primary">LOC103052485</name>
</gene>
<evidence type="ECO:0000256" key="5">
    <source>
        <dbReference type="ARBA" id="ARBA00022771"/>
    </source>
</evidence>
<feature type="domain" description="C2H2-type" evidence="12">
    <location>
        <begin position="394"/>
        <end position="421"/>
    </location>
</feature>
<reference evidence="15" key="1">
    <citation type="submission" date="2025-08" db="UniProtKB">
        <authorList>
            <consortium name="RefSeq"/>
        </authorList>
    </citation>
    <scope>IDENTIFICATION</scope>
    <source>
        <tissue evidence="15">Liver</tissue>
    </source>
</reference>
<dbReference type="GeneID" id="103052485"/>
<keyword evidence="6" id="KW-0862">Zinc</keyword>
<evidence type="ECO:0000256" key="4">
    <source>
        <dbReference type="ARBA" id="ARBA00022737"/>
    </source>
</evidence>
<dbReference type="FunFam" id="3.30.160.60:FF:000110">
    <property type="entry name" value="Zinc finger protein-like"/>
    <property type="match status" value="1"/>
</dbReference>
<feature type="domain" description="C2H2-type" evidence="12">
    <location>
        <begin position="366"/>
        <end position="393"/>
    </location>
</feature>
<keyword evidence="4" id="KW-0677">Repeat</keyword>
<evidence type="ECO:0000313" key="15">
    <source>
        <dbReference type="RefSeq" id="XP_025031990.1"/>
    </source>
</evidence>
<dbReference type="InterPro" id="IPR036051">
    <property type="entry name" value="KRAB_dom_sf"/>
</dbReference>
<dbReference type="CDD" id="cd07765">
    <property type="entry name" value="KRAB_A-box"/>
    <property type="match status" value="1"/>
</dbReference>
<evidence type="ECO:0000256" key="11">
    <source>
        <dbReference type="SAM" id="MobiDB-lite"/>
    </source>
</evidence>
<keyword evidence="5 10" id="KW-0863">Zinc-finger</keyword>
<dbReference type="SUPFAM" id="SSF109640">
    <property type="entry name" value="KRAB domain (Kruppel-associated box)"/>
    <property type="match status" value="1"/>
</dbReference>
<feature type="compositionally biased region" description="Basic and acidic residues" evidence="11">
    <location>
        <begin position="93"/>
        <end position="106"/>
    </location>
</feature>
<dbReference type="PROSITE" id="PS00028">
    <property type="entry name" value="ZINC_FINGER_C2H2_1"/>
    <property type="match status" value="4"/>
</dbReference>
<dbReference type="RefSeq" id="XP_025031990.1">
    <property type="nucleotide sequence ID" value="XM_025176222.1"/>
</dbReference>
<dbReference type="FunFam" id="3.30.160.60:FF:000056">
    <property type="entry name" value="Zinc finger and SCAN domain-containing 20"/>
    <property type="match status" value="1"/>
</dbReference>
<feature type="domain" description="C2H2-type" evidence="12">
    <location>
        <begin position="479"/>
        <end position="506"/>
    </location>
</feature>
<dbReference type="PANTHER" id="PTHR24381">
    <property type="entry name" value="ZINC FINGER PROTEIN"/>
    <property type="match status" value="1"/>
</dbReference>
<dbReference type="GO" id="GO:0000981">
    <property type="term" value="F:DNA-binding transcription factor activity, RNA polymerase II-specific"/>
    <property type="evidence" value="ECO:0007669"/>
    <property type="project" value="TreeGrafter"/>
</dbReference>
<dbReference type="Gene3D" id="3.30.160.60">
    <property type="entry name" value="Classic Zinc Finger"/>
    <property type="match status" value="4"/>
</dbReference>
<organism evidence="14 15">
    <name type="scientific">Python bivittatus</name>
    <name type="common">Burmese python</name>
    <name type="synonym">Python molurus bivittatus</name>
    <dbReference type="NCBI Taxonomy" id="176946"/>
    <lineage>
        <taxon>Eukaryota</taxon>
        <taxon>Metazoa</taxon>
        <taxon>Chordata</taxon>
        <taxon>Craniata</taxon>
        <taxon>Vertebrata</taxon>
        <taxon>Euteleostomi</taxon>
        <taxon>Lepidosauria</taxon>
        <taxon>Squamata</taxon>
        <taxon>Bifurcata</taxon>
        <taxon>Unidentata</taxon>
        <taxon>Episquamata</taxon>
        <taxon>Toxicofera</taxon>
        <taxon>Serpentes</taxon>
        <taxon>Henophidia</taxon>
        <taxon>Pythonidae</taxon>
        <taxon>Python</taxon>
    </lineage>
</organism>
<dbReference type="GO" id="GO:0005634">
    <property type="term" value="C:nucleus"/>
    <property type="evidence" value="ECO:0007669"/>
    <property type="project" value="UniProtKB-SubCell"/>
</dbReference>
<dbReference type="SUPFAM" id="SSF57667">
    <property type="entry name" value="beta-beta-alpha zinc fingers"/>
    <property type="match status" value="3"/>
</dbReference>
<dbReference type="SMART" id="SM00349">
    <property type="entry name" value="KRAB"/>
    <property type="match status" value="1"/>
</dbReference>
<feature type="region of interest" description="Disordered" evidence="11">
    <location>
        <begin position="87"/>
        <end position="106"/>
    </location>
</feature>
<keyword evidence="3" id="KW-0479">Metal-binding</keyword>
<keyword evidence="9" id="KW-0539">Nucleus</keyword>
<evidence type="ECO:0000256" key="7">
    <source>
        <dbReference type="ARBA" id="ARBA00023015"/>
    </source>
</evidence>
<evidence type="ECO:0000256" key="9">
    <source>
        <dbReference type="ARBA" id="ARBA00023242"/>
    </source>
</evidence>
<dbReference type="PROSITE" id="PS50157">
    <property type="entry name" value="ZINC_FINGER_C2H2_2"/>
    <property type="match status" value="4"/>
</dbReference>
<protein>
    <submittedName>
        <fullName evidence="15">Zinc finger protein 2-like isoform X2</fullName>
    </submittedName>
</protein>
<dbReference type="Pfam" id="PF00096">
    <property type="entry name" value="zf-C2H2"/>
    <property type="match status" value="4"/>
</dbReference>
<proteinExistence type="inferred from homology"/>
<keyword evidence="8" id="KW-0804">Transcription</keyword>
<accession>A0A9F5IUS3</accession>
<feature type="domain" description="C2H2-type" evidence="12">
    <location>
        <begin position="451"/>
        <end position="478"/>
    </location>
</feature>
<evidence type="ECO:0000256" key="3">
    <source>
        <dbReference type="ARBA" id="ARBA00022723"/>
    </source>
</evidence>
<dbReference type="FunFam" id="3.30.160.60:FF:000912">
    <property type="entry name" value="Zinc finger protein 660"/>
    <property type="match status" value="1"/>
</dbReference>
<dbReference type="SMART" id="SM00355">
    <property type="entry name" value="ZnF_C2H2"/>
    <property type="match status" value="4"/>
</dbReference>
<name>A0A9F5IUS3_PYTBI</name>
<dbReference type="PANTHER" id="PTHR24381:SF436">
    <property type="entry name" value="ZINC FINGER PROTEIN 768"/>
    <property type="match status" value="1"/>
</dbReference>
<comment type="similarity">
    <text evidence="2">Belongs to the krueppel C2H2-type zinc-finger protein family.</text>
</comment>
<keyword evidence="7" id="KW-0805">Transcription regulation</keyword>
<dbReference type="Pfam" id="PF01352">
    <property type="entry name" value="KRAB"/>
    <property type="match status" value="1"/>
</dbReference>
<keyword evidence="14" id="KW-1185">Reference proteome</keyword>
<dbReference type="FunFam" id="3.30.160.60:FF:000446">
    <property type="entry name" value="Zinc finger protein"/>
    <property type="match status" value="1"/>
</dbReference>
<dbReference type="Proteomes" id="UP000695026">
    <property type="component" value="Unplaced"/>
</dbReference>